<dbReference type="SUPFAM" id="SSF116726">
    <property type="entry name" value="TrkA C-terminal domain-like"/>
    <property type="match status" value="1"/>
</dbReference>
<proteinExistence type="predicted"/>
<feature type="transmembrane region" description="Helical" evidence="8">
    <location>
        <begin position="16"/>
        <end position="39"/>
    </location>
</feature>
<dbReference type="PROSITE" id="PS51202">
    <property type="entry name" value="RCK_C"/>
    <property type="match status" value="1"/>
</dbReference>
<evidence type="ECO:0000256" key="3">
    <source>
        <dbReference type="ARBA" id="ARBA00022692"/>
    </source>
</evidence>
<dbReference type="Gene3D" id="1.10.3080.10">
    <property type="entry name" value="Clc chloride channel"/>
    <property type="match status" value="1"/>
</dbReference>
<evidence type="ECO:0000259" key="9">
    <source>
        <dbReference type="PROSITE" id="PS51202"/>
    </source>
</evidence>
<feature type="transmembrane region" description="Helical" evidence="8">
    <location>
        <begin position="332"/>
        <end position="353"/>
    </location>
</feature>
<gene>
    <name evidence="10" type="ORF">NK125_13600</name>
</gene>
<feature type="transmembrane region" description="Helical" evidence="8">
    <location>
        <begin position="59"/>
        <end position="80"/>
    </location>
</feature>
<dbReference type="Pfam" id="PF02080">
    <property type="entry name" value="TrkA_C"/>
    <property type="match status" value="1"/>
</dbReference>
<keyword evidence="3 8" id="KW-0812">Transmembrane</keyword>
<evidence type="ECO:0000256" key="5">
    <source>
        <dbReference type="ARBA" id="ARBA00023065"/>
    </source>
</evidence>
<dbReference type="PANTHER" id="PTHR45711">
    <property type="entry name" value="CHLORIDE CHANNEL PROTEIN"/>
    <property type="match status" value="1"/>
</dbReference>
<feature type="transmembrane region" description="Helical" evidence="8">
    <location>
        <begin position="401"/>
        <end position="421"/>
    </location>
</feature>
<feature type="transmembrane region" description="Helical" evidence="8">
    <location>
        <begin position="271"/>
        <end position="292"/>
    </location>
</feature>
<dbReference type="InterPro" id="IPR006037">
    <property type="entry name" value="RCK_C"/>
</dbReference>
<dbReference type="Pfam" id="PF00654">
    <property type="entry name" value="Voltage_CLC"/>
    <property type="match status" value="1"/>
</dbReference>
<dbReference type="RefSeq" id="WP_262067210.1">
    <property type="nucleotide sequence ID" value="NZ_JAMXOD010000026.1"/>
</dbReference>
<dbReference type="PANTHER" id="PTHR45711:SF6">
    <property type="entry name" value="CHLORIDE CHANNEL PROTEIN"/>
    <property type="match status" value="1"/>
</dbReference>
<feature type="transmembrane region" description="Helical" evidence="8">
    <location>
        <begin position="192"/>
        <end position="212"/>
    </location>
</feature>
<feature type="transmembrane region" description="Helical" evidence="8">
    <location>
        <begin position="233"/>
        <end position="251"/>
    </location>
</feature>
<protein>
    <submittedName>
        <fullName evidence="10">Chloride channel protein</fullName>
    </submittedName>
</protein>
<comment type="caution">
    <text evidence="10">The sequence shown here is derived from an EMBL/GenBank/DDBJ whole genome shotgun (WGS) entry which is preliminary data.</text>
</comment>
<name>A0ABT1EC92_9FIRM</name>
<keyword evidence="11" id="KW-1185">Reference proteome</keyword>
<evidence type="ECO:0000256" key="4">
    <source>
        <dbReference type="ARBA" id="ARBA00022989"/>
    </source>
</evidence>
<evidence type="ECO:0000256" key="2">
    <source>
        <dbReference type="ARBA" id="ARBA00022448"/>
    </source>
</evidence>
<sequence>MKKDTLEQLKRTRLNALSLVGEGILVGAIAGGVVTLYRLALEHVNEIRDLIIYQAKNNLVGMILWFVILAVLAILVYLLVKFEPLISGSGIPQLEGEIVGAIEQSWWRVLFAKFTGGLLALFGGLALGREGPSIQLGAMMGKATGKILGSGQSRQRFLLTCGASAGLSAAFHAPLAGVLFSLEEVHKNFSVSLLIGVMSSSLTADFLASLLLGENVVFQIPLTQTISHQEYGYIVLLGIVLGLGGVFYNWFTLKMQDFYKRLTFLPGVMKMMIPFGIAGVLAFTAPELLGSGHNLIDTLTSEKMMLGTMLFILLGRFIFSGFSFGAGVPGGIFFPLLVIGGYIGGVFAQVASTTIGLDSIYLNNFVVLAMAGYFAAIVRAPLTGIILLFEMTGSLNQMLSLAVVSIVAYVVATLLGSEPIYESLLGRLLHKRGDKELQPMAKPGEKILSSYAVEAESALDGVTIKKIGWPENCLVVSIQRGTNDIIPSGDTLVVVGDLVVVMMTRGEQLIVDQQMRKLCQERKGKQK</sequence>
<dbReference type="Gene3D" id="3.30.70.1450">
    <property type="entry name" value="Regulator of K+ conductance, C-terminal domain"/>
    <property type="match status" value="1"/>
</dbReference>
<dbReference type="CDD" id="cd01031">
    <property type="entry name" value="EriC"/>
    <property type="match status" value="1"/>
</dbReference>
<evidence type="ECO:0000256" key="8">
    <source>
        <dbReference type="SAM" id="Phobius"/>
    </source>
</evidence>
<dbReference type="Proteomes" id="UP001523566">
    <property type="component" value="Unassembled WGS sequence"/>
</dbReference>
<evidence type="ECO:0000256" key="1">
    <source>
        <dbReference type="ARBA" id="ARBA00004141"/>
    </source>
</evidence>
<keyword evidence="6 8" id="KW-0472">Membrane</keyword>
<keyword evidence="7" id="KW-0868">Chloride</keyword>
<evidence type="ECO:0000313" key="11">
    <source>
        <dbReference type="Proteomes" id="UP001523566"/>
    </source>
</evidence>
<feature type="transmembrane region" description="Helical" evidence="8">
    <location>
        <begin position="365"/>
        <end position="389"/>
    </location>
</feature>
<dbReference type="InterPro" id="IPR036721">
    <property type="entry name" value="RCK_C_sf"/>
</dbReference>
<keyword evidence="5" id="KW-0406">Ion transport</keyword>
<keyword evidence="2" id="KW-0813">Transport</keyword>
<dbReference type="EMBL" id="JAMZFW010000026">
    <property type="protein sequence ID" value="MCP1103437.1"/>
    <property type="molecule type" value="Genomic_DNA"/>
</dbReference>
<keyword evidence="4 8" id="KW-1133">Transmembrane helix</keyword>
<evidence type="ECO:0000256" key="6">
    <source>
        <dbReference type="ARBA" id="ARBA00023136"/>
    </source>
</evidence>
<feature type="domain" description="RCK C-terminal" evidence="9">
    <location>
        <begin position="435"/>
        <end position="518"/>
    </location>
</feature>
<feature type="transmembrane region" description="Helical" evidence="8">
    <location>
        <begin position="304"/>
        <end position="326"/>
    </location>
</feature>
<dbReference type="PRINTS" id="PR00762">
    <property type="entry name" value="CLCHANNEL"/>
</dbReference>
<dbReference type="InterPro" id="IPR014743">
    <property type="entry name" value="Cl-channel_core"/>
</dbReference>
<dbReference type="InterPro" id="IPR001807">
    <property type="entry name" value="ClC"/>
</dbReference>
<organism evidence="10 11">
    <name type="scientific">Aequitasia blattaphilus</name>
    <dbReference type="NCBI Taxonomy" id="2949332"/>
    <lineage>
        <taxon>Bacteria</taxon>
        <taxon>Bacillati</taxon>
        <taxon>Bacillota</taxon>
        <taxon>Clostridia</taxon>
        <taxon>Lachnospirales</taxon>
        <taxon>Lachnospiraceae</taxon>
        <taxon>Aequitasia</taxon>
    </lineage>
</organism>
<dbReference type="SUPFAM" id="SSF81340">
    <property type="entry name" value="Clc chloride channel"/>
    <property type="match status" value="1"/>
</dbReference>
<reference evidence="10 11" key="1">
    <citation type="journal article" date="2022" name="Genome Biol. Evol.">
        <title>Host diet, physiology and behaviors set the stage for Lachnospiraceae cladogenesis.</title>
        <authorList>
            <person name="Vera-Ponce De Leon A."/>
            <person name="Schneider M."/>
            <person name="Jahnes B.C."/>
            <person name="Sadowski V."/>
            <person name="Camuy-Velez L.A."/>
            <person name="Duan J."/>
            <person name="Sabree Z.L."/>
        </authorList>
    </citation>
    <scope>NUCLEOTIDE SEQUENCE [LARGE SCALE GENOMIC DNA]</scope>
    <source>
        <strain evidence="10 11">PAL113</strain>
    </source>
</reference>
<feature type="transmembrane region" description="Helical" evidence="8">
    <location>
        <begin position="157"/>
        <end position="180"/>
    </location>
</feature>
<accession>A0ABT1EC92</accession>
<comment type="subcellular location">
    <subcellularLocation>
        <location evidence="1">Membrane</location>
        <topology evidence="1">Multi-pass membrane protein</topology>
    </subcellularLocation>
</comment>
<evidence type="ECO:0000313" key="10">
    <source>
        <dbReference type="EMBL" id="MCP1103437.1"/>
    </source>
</evidence>
<evidence type="ECO:0000256" key="7">
    <source>
        <dbReference type="ARBA" id="ARBA00023214"/>
    </source>
</evidence>